<comment type="caution">
    <text evidence="8">The sequence shown here is derived from an EMBL/GenBank/DDBJ whole genome shotgun (WGS) entry which is preliminary data.</text>
</comment>
<evidence type="ECO:0000256" key="1">
    <source>
        <dbReference type="ARBA" id="ARBA00007401"/>
    </source>
</evidence>
<protein>
    <submittedName>
        <fullName evidence="8">Beta-galactosidase</fullName>
    </submittedName>
</protein>
<dbReference type="AlphaFoldDB" id="A0A7V8VBJ3"/>
<organism evidence="8 9">
    <name type="scientific">Thermogemmata fonticola</name>
    <dbReference type="NCBI Taxonomy" id="2755323"/>
    <lineage>
        <taxon>Bacteria</taxon>
        <taxon>Pseudomonadati</taxon>
        <taxon>Planctomycetota</taxon>
        <taxon>Planctomycetia</taxon>
        <taxon>Gemmatales</taxon>
        <taxon>Gemmataceae</taxon>
        <taxon>Thermogemmata</taxon>
    </lineage>
</organism>
<dbReference type="Gene3D" id="2.60.40.10">
    <property type="entry name" value="Immunoglobulins"/>
    <property type="match status" value="1"/>
</dbReference>
<feature type="domain" description="Beta-mannosidase-like galactose-binding" evidence="7">
    <location>
        <begin position="124"/>
        <end position="205"/>
    </location>
</feature>
<dbReference type="Pfam" id="PF02836">
    <property type="entry name" value="Glyco_hydro_2_C"/>
    <property type="match status" value="1"/>
</dbReference>
<keyword evidence="2" id="KW-0378">Hydrolase</keyword>
<evidence type="ECO:0000259" key="7">
    <source>
        <dbReference type="Pfam" id="PF22666"/>
    </source>
</evidence>
<dbReference type="InterPro" id="IPR051913">
    <property type="entry name" value="GH2_Domain-Containing"/>
</dbReference>
<dbReference type="InterPro" id="IPR008979">
    <property type="entry name" value="Galactose-bd-like_sf"/>
</dbReference>
<evidence type="ECO:0000259" key="6">
    <source>
        <dbReference type="Pfam" id="PF02836"/>
    </source>
</evidence>
<dbReference type="SUPFAM" id="SSF49785">
    <property type="entry name" value="Galactose-binding domain-like"/>
    <property type="match status" value="2"/>
</dbReference>
<dbReference type="Pfam" id="PF22666">
    <property type="entry name" value="Glyco_hydro_2_N2"/>
    <property type="match status" value="1"/>
</dbReference>
<feature type="region of interest" description="Disordered" evidence="4">
    <location>
        <begin position="651"/>
        <end position="672"/>
    </location>
</feature>
<evidence type="ECO:0000313" key="9">
    <source>
        <dbReference type="Proteomes" id="UP000542342"/>
    </source>
</evidence>
<evidence type="ECO:0000256" key="2">
    <source>
        <dbReference type="ARBA" id="ARBA00022801"/>
    </source>
</evidence>
<dbReference type="InterPro" id="IPR036156">
    <property type="entry name" value="Beta-gal/glucu_dom_sf"/>
</dbReference>
<proteinExistence type="inferred from homology"/>
<keyword evidence="3" id="KW-0326">Glycosidase</keyword>
<evidence type="ECO:0000259" key="5">
    <source>
        <dbReference type="Pfam" id="PF00703"/>
    </source>
</evidence>
<dbReference type="InterPro" id="IPR006102">
    <property type="entry name" value="Ig-like_GH2"/>
</dbReference>
<feature type="domain" description="Glycoside hydrolase family 2 immunoglobulin-like beta-sandwich" evidence="5">
    <location>
        <begin position="270"/>
        <end position="326"/>
    </location>
</feature>
<comment type="similarity">
    <text evidence="1">Belongs to the glycosyl hydrolase 2 family.</text>
</comment>
<dbReference type="InterPro" id="IPR006103">
    <property type="entry name" value="Glyco_hydro_2_cat"/>
</dbReference>
<dbReference type="EMBL" id="JACEFB010000001">
    <property type="protein sequence ID" value="MBA2225013.1"/>
    <property type="molecule type" value="Genomic_DNA"/>
</dbReference>
<dbReference type="InterPro" id="IPR054593">
    <property type="entry name" value="Beta-mannosidase-like_N2"/>
</dbReference>
<evidence type="ECO:0000313" key="8">
    <source>
        <dbReference type="EMBL" id="MBA2225013.1"/>
    </source>
</evidence>
<sequence>MLAVLAASPVWGWLGFWGLCNTPQPGLAAEADPPAGQTTGQTVWKPAPAPLMTRWGRQVTPENPWPEYPRPQLVRRHWLNLNGLWDYAITPRQEMFPREWQGKILVPYPVESALSGVGKSVAPDQHLWYRRHFEVPAAWKGQRIWLRFQAVDWEATVWLNGRKLGTHRGMSDPFGFDITEALQPGSNELIVRVWDPTDTAAQPRGKQVRKPHGIWYTAVTGIWQTVWLEPVPPGGIQGLHFTTDITRGEVTVHPHGLQDKDRYRVSVRLGSQTLLQQTSADSRPLTFRLEQPRLWTPDTPALYDVTLEVLRGEEVSDQVESYFAFRSVSVGKDRQGFLRILLNGQPLFQLGTLDQGWWPDGLLTPPSDEAMRYDLEVLKQLGFNMLRKHIKVEPARYYYHCDRLGLLVWQDMPSGGVPERGHFLPPQAPQDARLTEEEKRQFRGELQAMIDHLRFFPCIVVWVPFNEGWGQHDTNDILRFVKTYDPTRLVDGPSGWADRGFGDLKDLHSYPGPAMFPPLPDRVSVLGEFGGLGLPIPGHLWKNTDNWGYRTYRTTEELRQHYAALIRRLHPLIAKGLAAAVYTQTTDVEVEVNGLLTYDRAVLKLDPEQTRRWHRALFGPIPRYREWIPTSEQAGRPWRYTLRPPAEGWEKPDFDDRTWTEGSGGFGTKGTPGAVVRTEWKTADIWLRGVWELQEQPRGELWLRIHHDEDAEVYLNGILAARLTGYTTDYVEIPLPESARQALRPGKNIVAVHCRQTRGGQYIDLGLGELLPAEK</sequence>
<keyword evidence="9" id="KW-1185">Reference proteome</keyword>
<dbReference type="Proteomes" id="UP000542342">
    <property type="component" value="Unassembled WGS sequence"/>
</dbReference>
<dbReference type="Gene3D" id="3.20.20.80">
    <property type="entry name" value="Glycosidases"/>
    <property type="match status" value="1"/>
</dbReference>
<evidence type="ECO:0000256" key="4">
    <source>
        <dbReference type="SAM" id="MobiDB-lite"/>
    </source>
</evidence>
<dbReference type="GO" id="GO:0005975">
    <property type="term" value="P:carbohydrate metabolic process"/>
    <property type="evidence" value="ECO:0007669"/>
    <property type="project" value="InterPro"/>
</dbReference>
<accession>A0A7V8VBJ3</accession>
<dbReference type="InterPro" id="IPR013783">
    <property type="entry name" value="Ig-like_fold"/>
</dbReference>
<dbReference type="SUPFAM" id="SSF49303">
    <property type="entry name" value="beta-Galactosidase/glucuronidase domain"/>
    <property type="match status" value="1"/>
</dbReference>
<dbReference type="Gene3D" id="2.60.120.260">
    <property type="entry name" value="Galactose-binding domain-like"/>
    <property type="match status" value="2"/>
</dbReference>
<name>A0A7V8VBJ3_9BACT</name>
<feature type="domain" description="Glycoside hydrolase family 2 catalytic" evidence="6">
    <location>
        <begin position="369"/>
        <end position="491"/>
    </location>
</feature>
<dbReference type="PANTHER" id="PTHR42732:SF2">
    <property type="entry name" value="BETA-MANNOSIDASE"/>
    <property type="match status" value="1"/>
</dbReference>
<gene>
    <name evidence="8" type="ORF">H0921_02435</name>
</gene>
<dbReference type="PANTHER" id="PTHR42732">
    <property type="entry name" value="BETA-GALACTOSIDASE"/>
    <property type="match status" value="1"/>
</dbReference>
<dbReference type="SUPFAM" id="SSF51445">
    <property type="entry name" value="(Trans)glycosidases"/>
    <property type="match status" value="1"/>
</dbReference>
<dbReference type="InterPro" id="IPR017853">
    <property type="entry name" value="GH"/>
</dbReference>
<dbReference type="GO" id="GO:0004553">
    <property type="term" value="F:hydrolase activity, hydrolyzing O-glycosyl compounds"/>
    <property type="evidence" value="ECO:0007669"/>
    <property type="project" value="InterPro"/>
</dbReference>
<reference evidence="8 9" key="1">
    <citation type="submission" date="2020-07" db="EMBL/GenBank/DDBJ databases">
        <title>Thermogemmata thermophila gen. nov., sp. nov., a novel moderate thermophilic planctomycete from a Kamchatka hot spring.</title>
        <authorList>
            <person name="Elcheninov A.G."/>
            <person name="Podosokorskaya O.A."/>
            <person name="Kovaleva O.L."/>
            <person name="Novikov A."/>
            <person name="Bonch-Osmolovskaya E.A."/>
            <person name="Toshchakov S.V."/>
            <person name="Kublanov I.V."/>
        </authorList>
    </citation>
    <scope>NUCLEOTIDE SEQUENCE [LARGE SCALE GENOMIC DNA]</scope>
    <source>
        <strain evidence="8 9">2918</strain>
    </source>
</reference>
<evidence type="ECO:0000256" key="3">
    <source>
        <dbReference type="ARBA" id="ARBA00023295"/>
    </source>
</evidence>
<dbReference type="Pfam" id="PF00703">
    <property type="entry name" value="Glyco_hydro_2"/>
    <property type="match status" value="1"/>
</dbReference>